<organism evidence="1 2">
    <name type="scientific">Dermatophagoides farinae</name>
    <name type="common">American house dust mite</name>
    <dbReference type="NCBI Taxonomy" id="6954"/>
    <lineage>
        <taxon>Eukaryota</taxon>
        <taxon>Metazoa</taxon>
        <taxon>Ecdysozoa</taxon>
        <taxon>Arthropoda</taxon>
        <taxon>Chelicerata</taxon>
        <taxon>Arachnida</taxon>
        <taxon>Acari</taxon>
        <taxon>Acariformes</taxon>
        <taxon>Sarcoptiformes</taxon>
        <taxon>Astigmata</taxon>
        <taxon>Psoroptidia</taxon>
        <taxon>Analgoidea</taxon>
        <taxon>Pyroglyphidae</taxon>
        <taxon>Dermatophagoidinae</taxon>
        <taxon>Dermatophagoides</taxon>
    </lineage>
</organism>
<dbReference type="Proteomes" id="UP000790347">
    <property type="component" value="Unassembled WGS sequence"/>
</dbReference>
<keyword evidence="2" id="KW-1185">Reference proteome</keyword>
<comment type="caution">
    <text evidence="1">The sequence shown here is derived from an EMBL/GenBank/DDBJ whole genome shotgun (WGS) entry which is preliminary data.</text>
</comment>
<protein>
    <submittedName>
        <fullName evidence="1">Uncharacterized protein</fullName>
    </submittedName>
</protein>
<sequence>MFVLIITFKLKLTRSLGSFMFTFIISENNDRYGWIILKTCPSAHGLPSGPKFLFILIVVTIPDILLTFQYDYTSSLSMLALIFYDQLIFVKLKTR</sequence>
<evidence type="ECO:0000313" key="1">
    <source>
        <dbReference type="EMBL" id="KAH9521095.1"/>
    </source>
</evidence>
<reference evidence="1" key="1">
    <citation type="submission" date="2013-05" db="EMBL/GenBank/DDBJ databases">
        <authorList>
            <person name="Yim A.K.Y."/>
            <person name="Chan T.F."/>
            <person name="Ji K.M."/>
            <person name="Liu X.Y."/>
            <person name="Zhou J.W."/>
            <person name="Li R.Q."/>
            <person name="Yang K.Y."/>
            <person name="Li J."/>
            <person name="Li M."/>
            <person name="Law P.T.W."/>
            <person name="Wu Y.L."/>
            <person name="Cai Z.L."/>
            <person name="Qin H."/>
            <person name="Bao Y."/>
            <person name="Leung R.K.K."/>
            <person name="Ng P.K.S."/>
            <person name="Zou J."/>
            <person name="Zhong X.J."/>
            <person name="Ran P.X."/>
            <person name="Zhong N.S."/>
            <person name="Liu Z.G."/>
            <person name="Tsui S.K.W."/>
        </authorList>
    </citation>
    <scope>NUCLEOTIDE SEQUENCE</scope>
    <source>
        <strain evidence="1">Derf</strain>
        <tissue evidence="1">Whole organism</tissue>
    </source>
</reference>
<accession>A0A922LAH3</accession>
<gene>
    <name evidence="1" type="ORF">DERF_004771</name>
</gene>
<name>A0A922LAH3_DERFA</name>
<dbReference type="AlphaFoldDB" id="A0A922LAH3"/>
<reference evidence="1" key="2">
    <citation type="journal article" date="2022" name="Res Sq">
        <title>Comparative Genomics Reveals Insights into the Divergent Evolution of Astigmatic Mites and Household Pest Adaptations.</title>
        <authorList>
            <person name="Xiong Q."/>
            <person name="Wan A.T.-Y."/>
            <person name="Liu X.-Y."/>
            <person name="Fung C.S.-H."/>
            <person name="Xiao X."/>
            <person name="Malainual N."/>
            <person name="Hou J."/>
            <person name="Wang L."/>
            <person name="Wang M."/>
            <person name="Yang K."/>
            <person name="Cui Y."/>
            <person name="Leung E."/>
            <person name="Nong W."/>
            <person name="Shin S.-K."/>
            <person name="Au S."/>
            <person name="Jeong K.Y."/>
            <person name="Chew F.T."/>
            <person name="Hui J."/>
            <person name="Leung T.F."/>
            <person name="Tungtrongchitr A."/>
            <person name="Zhong N."/>
            <person name="Liu Z."/>
            <person name="Tsui S."/>
        </authorList>
    </citation>
    <scope>NUCLEOTIDE SEQUENCE</scope>
    <source>
        <strain evidence="1">Derf</strain>
        <tissue evidence="1">Whole organism</tissue>
    </source>
</reference>
<dbReference type="EMBL" id="ASGP02000002">
    <property type="protein sequence ID" value="KAH9521095.1"/>
    <property type="molecule type" value="Genomic_DNA"/>
</dbReference>
<evidence type="ECO:0000313" key="2">
    <source>
        <dbReference type="Proteomes" id="UP000790347"/>
    </source>
</evidence>
<proteinExistence type="predicted"/>